<dbReference type="AlphaFoldDB" id="A0A840ABR6"/>
<reference evidence="2 3" key="1">
    <citation type="submission" date="2020-08" db="EMBL/GenBank/DDBJ databases">
        <title>Genomic Encyclopedia of Type Strains, Phase IV (KMG-IV): sequencing the most valuable type-strain genomes for metagenomic binning, comparative biology and taxonomic classification.</title>
        <authorList>
            <person name="Goeker M."/>
        </authorList>
    </citation>
    <scope>NUCLEOTIDE SEQUENCE [LARGE SCALE GENOMIC DNA]</scope>
    <source>
        <strain evidence="2 3">DSM 19979</strain>
    </source>
</reference>
<dbReference type="Proteomes" id="UP000553193">
    <property type="component" value="Unassembled WGS sequence"/>
</dbReference>
<evidence type="ECO:0000313" key="3">
    <source>
        <dbReference type="Proteomes" id="UP000553193"/>
    </source>
</evidence>
<dbReference type="InterPro" id="IPR011322">
    <property type="entry name" value="N-reg_PII-like_a/b"/>
</dbReference>
<proteinExistence type="predicted"/>
<feature type="domain" description="DUF2007" evidence="1">
    <location>
        <begin position="2"/>
        <end position="63"/>
    </location>
</feature>
<dbReference type="Gene3D" id="3.30.70.790">
    <property type="entry name" value="UreE, C-terminal domain"/>
    <property type="match status" value="1"/>
</dbReference>
<dbReference type="InterPro" id="IPR018551">
    <property type="entry name" value="DUF2007"/>
</dbReference>
<protein>
    <recommendedName>
        <fullName evidence="1">DUF2007 domain-containing protein</fullName>
    </recommendedName>
</protein>
<dbReference type="EMBL" id="JACIDJ010000002">
    <property type="protein sequence ID" value="MBB3897966.1"/>
    <property type="molecule type" value="Genomic_DNA"/>
</dbReference>
<comment type="caution">
    <text evidence="2">The sequence shown here is derived from an EMBL/GenBank/DDBJ whole genome shotgun (WGS) entry which is preliminary data.</text>
</comment>
<accession>A0A840ABR6</accession>
<organism evidence="2 3">
    <name type="scientific">Roseococcus suduntuyensis</name>
    <dbReference type="NCBI Taxonomy" id="455361"/>
    <lineage>
        <taxon>Bacteria</taxon>
        <taxon>Pseudomonadati</taxon>
        <taxon>Pseudomonadota</taxon>
        <taxon>Alphaproteobacteria</taxon>
        <taxon>Acetobacterales</taxon>
        <taxon>Roseomonadaceae</taxon>
        <taxon>Roseococcus</taxon>
    </lineage>
</organism>
<gene>
    <name evidence="2" type="ORF">GGQ83_001403</name>
</gene>
<dbReference type="SUPFAM" id="SSF54913">
    <property type="entry name" value="GlnB-like"/>
    <property type="match status" value="1"/>
</dbReference>
<sequence length="65" mass="7044">MEVVAEDGDPVRMQFLAALLRDAGIEPVMLDANLAGLGLAMFPRRLAVRREDGPRARRILADAGV</sequence>
<keyword evidence="3" id="KW-1185">Reference proteome</keyword>
<evidence type="ECO:0000313" key="2">
    <source>
        <dbReference type="EMBL" id="MBB3897966.1"/>
    </source>
</evidence>
<evidence type="ECO:0000259" key="1">
    <source>
        <dbReference type="Pfam" id="PF09413"/>
    </source>
</evidence>
<dbReference type="RefSeq" id="WP_184383681.1">
    <property type="nucleotide sequence ID" value="NZ_JACIDJ010000002.1"/>
</dbReference>
<dbReference type="Pfam" id="PF09413">
    <property type="entry name" value="DUF2007"/>
    <property type="match status" value="1"/>
</dbReference>
<name>A0A840ABR6_9PROT</name>